<feature type="domain" description="Core-binding (CB)" evidence="4">
    <location>
        <begin position="5"/>
        <end position="61"/>
    </location>
</feature>
<proteinExistence type="predicted"/>
<dbReference type="GO" id="GO:0015074">
    <property type="term" value="P:DNA integration"/>
    <property type="evidence" value="ECO:0007669"/>
    <property type="project" value="UniProtKB-KW"/>
</dbReference>
<evidence type="ECO:0000256" key="1">
    <source>
        <dbReference type="ARBA" id="ARBA00022908"/>
    </source>
</evidence>
<evidence type="ECO:0000313" key="5">
    <source>
        <dbReference type="EMBL" id="PNU03599.1"/>
    </source>
</evidence>
<protein>
    <recommendedName>
        <fullName evidence="4">Core-binding (CB) domain-containing protein</fullName>
    </recommendedName>
</protein>
<dbReference type="EMBL" id="LYMM01000048">
    <property type="protein sequence ID" value="PNU03599.1"/>
    <property type="molecule type" value="Genomic_DNA"/>
</dbReference>
<keyword evidence="1" id="KW-0229">DNA integration</keyword>
<keyword evidence="2 3" id="KW-0238">DNA-binding</keyword>
<reference evidence="5 6" key="1">
    <citation type="submission" date="2016-05" db="EMBL/GenBank/DDBJ databases">
        <title>Complete genome sequence of Novosphingobium guangzhouense SA925(T).</title>
        <authorList>
            <person name="Sha S."/>
        </authorList>
    </citation>
    <scope>NUCLEOTIDE SEQUENCE [LARGE SCALE GENOMIC DNA]</scope>
    <source>
        <strain evidence="5 6">SA925</strain>
    </source>
</reference>
<organism evidence="5 6">
    <name type="scientific">Novosphingobium guangzhouense</name>
    <dbReference type="NCBI Taxonomy" id="1850347"/>
    <lineage>
        <taxon>Bacteria</taxon>
        <taxon>Pseudomonadati</taxon>
        <taxon>Pseudomonadota</taxon>
        <taxon>Alphaproteobacteria</taxon>
        <taxon>Sphingomonadales</taxon>
        <taxon>Sphingomonadaceae</taxon>
        <taxon>Novosphingobium</taxon>
    </lineage>
</organism>
<dbReference type="AlphaFoldDB" id="A0A2K2FXS5"/>
<sequence>MSKADPFPKLLRAFFYEWLVEQRNASIHTVRSYRDTWRLLLRFVAQRAGKKVVVITLADLT</sequence>
<keyword evidence="6" id="KW-1185">Reference proteome</keyword>
<dbReference type="GO" id="GO:0003677">
    <property type="term" value="F:DNA binding"/>
    <property type="evidence" value="ECO:0007669"/>
    <property type="project" value="UniProtKB-UniRule"/>
</dbReference>
<dbReference type="PROSITE" id="PS51900">
    <property type="entry name" value="CB"/>
    <property type="match status" value="1"/>
</dbReference>
<evidence type="ECO:0000313" key="6">
    <source>
        <dbReference type="Proteomes" id="UP000236327"/>
    </source>
</evidence>
<gene>
    <name evidence="5" type="ORF">A8V01_23575</name>
</gene>
<comment type="caution">
    <text evidence="5">The sequence shown here is derived from an EMBL/GenBank/DDBJ whole genome shotgun (WGS) entry which is preliminary data.</text>
</comment>
<evidence type="ECO:0000256" key="3">
    <source>
        <dbReference type="PROSITE-ProRule" id="PRU01248"/>
    </source>
</evidence>
<dbReference type="InterPro" id="IPR044068">
    <property type="entry name" value="CB"/>
</dbReference>
<dbReference type="InterPro" id="IPR010998">
    <property type="entry name" value="Integrase_recombinase_N"/>
</dbReference>
<evidence type="ECO:0000256" key="2">
    <source>
        <dbReference type="ARBA" id="ARBA00023125"/>
    </source>
</evidence>
<accession>A0A2K2FXS5</accession>
<name>A0A2K2FXS5_9SPHN</name>
<dbReference type="Gene3D" id="1.10.150.130">
    <property type="match status" value="1"/>
</dbReference>
<dbReference type="Proteomes" id="UP000236327">
    <property type="component" value="Unassembled WGS sequence"/>
</dbReference>
<evidence type="ECO:0000259" key="4">
    <source>
        <dbReference type="PROSITE" id="PS51900"/>
    </source>
</evidence>